<dbReference type="SUPFAM" id="SSF54768">
    <property type="entry name" value="dsRNA-binding domain-like"/>
    <property type="match status" value="1"/>
</dbReference>
<comment type="similarity">
    <text evidence="6">Belongs to the ribonuclease III family. Mitochondrion-specific ribosomal protein mL44 subfamily.</text>
</comment>
<evidence type="ECO:0000256" key="1">
    <source>
        <dbReference type="ARBA" id="ARBA00004173"/>
    </source>
</evidence>
<dbReference type="AlphaFoldDB" id="A0A1C7NBL1"/>
<dbReference type="PANTHER" id="PTHR11207">
    <property type="entry name" value="RIBONUCLEASE III"/>
    <property type="match status" value="1"/>
</dbReference>
<dbReference type="PROSITE" id="PS50137">
    <property type="entry name" value="DS_RBD"/>
    <property type="match status" value="1"/>
</dbReference>
<evidence type="ECO:0000256" key="3">
    <source>
        <dbReference type="ARBA" id="ARBA00022980"/>
    </source>
</evidence>
<keyword evidence="2 8" id="KW-0694">RNA-binding</keyword>
<dbReference type="Gene3D" id="1.10.1520.10">
    <property type="entry name" value="Ribonuclease III domain"/>
    <property type="match status" value="2"/>
</dbReference>
<keyword evidence="4" id="KW-0496">Mitochondrion</keyword>
<protein>
    <recommendedName>
        <fullName evidence="7">Large ribosomal subunit protein mL44</fullName>
    </recommendedName>
</protein>
<keyword evidence="3 11" id="KW-0689">Ribosomal protein</keyword>
<dbReference type="EMBL" id="LUGH01000296">
    <property type="protein sequence ID" value="OBZ86473.1"/>
    <property type="molecule type" value="Genomic_DNA"/>
</dbReference>
<dbReference type="FunCoup" id="A0A1C7NBL1">
    <property type="interactions" value="244"/>
</dbReference>
<dbReference type="GO" id="GO:0005840">
    <property type="term" value="C:ribosome"/>
    <property type="evidence" value="ECO:0007669"/>
    <property type="project" value="UniProtKB-KW"/>
</dbReference>
<dbReference type="PROSITE" id="PS50142">
    <property type="entry name" value="RNASE_3_2"/>
    <property type="match status" value="1"/>
</dbReference>
<dbReference type="GO" id="GO:0003725">
    <property type="term" value="F:double-stranded RNA binding"/>
    <property type="evidence" value="ECO:0007669"/>
    <property type="project" value="InterPro"/>
</dbReference>
<name>A0A1C7NBL1_9FUNG</name>
<evidence type="ECO:0000259" key="10">
    <source>
        <dbReference type="PROSITE" id="PS50142"/>
    </source>
</evidence>
<dbReference type="GO" id="GO:0004525">
    <property type="term" value="F:ribonuclease III activity"/>
    <property type="evidence" value="ECO:0007669"/>
    <property type="project" value="InterPro"/>
</dbReference>
<accession>A0A1C7NBL1</accession>
<dbReference type="Gene3D" id="3.30.160.20">
    <property type="match status" value="1"/>
</dbReference>
<comment type="subcellular location">
    <subcellularLocation>
        <location evidence="1">Mitochondrion</location>
    </subcellularLocation>
</comment>
<dbReference type="SMART" id="SM00358">
    <property type="entry name" value="DSRM"/>
    <property type="match status" value="1"/>
</dbReference>
<dbReference type="SMART" id="SM00535">
    <property type="entry name" value="RIBOc"/>
    <property type="match status" value="1"/>
</dbReference>
<dbReference type="InParanoid" id="A0A1C7NBL1"/>
<sequence length="296" mass="32494">MLRNFTKTKAMSTKTLAAMKTVPRVTFASIHHQPIYTQQDDQKLAPIVALGARLGLTIDTSVLKQALTHKSVSDANNNATLEYVGKKVTGLFATEYLHLKYPSLHPDAFTTTLSAYLCNKSIAKVASEVGLQHTIEWKAPEDNSVRLGHSTVMADCFNALVGALYQEQGQEAAKKFVHDFILSREYDVRPSIKVKEPKRHLTALLKQLNKEPATSRLVSETGRASSAPVFVVGVFSGEEKLGEGFGSSLKMAEFRACQDALISFYGQEQKDFTLPSDADRVDKYVASPLGNTQAIV</sequence>
<dbReference type="CDD" id="cd19873">
    <property type="entry name" value="DSRM_MRPL3_like"/>
    <property type="match status" value="1"/>
</dbReference>
<dbReference type="OrthoDB" id="67027at2759"/>
<evidence type="ECO:0000256" key="7">
    <source>
        <dbReference type="ARBA" id="ARBA00035187"/>
    </source>
</evidence>
<feature type="domain" description="DRBM" evidence="9">
    <location>
        <begin position="196"/>
        <end position="266"/>
    </location>
</feature>
<evidence type="ECO:0000256" key="2">
    <source>
        <dbReference type="ARBA" id="ARBA00022884"/>
    </source>
</evidence>
<dbReference type="InterPro" id="IPR014720">
    <property type="entry name" value="dsRBD_dom"/>
</dbReference>
<dbReference type="Pfam" id="PF22892">
    <property type="entry name" value="DSRM_MRPL44"/>
    <property type="match status" value="1"/>
</dbReference>
<keyword evidence="12" id="KW-1185">Reference proteome</keyword>
<proteinExistence type="inferred from homology"/>
<evidence type="ECO:0000256" key="4">
    <source>
        <dbReference type="ARBA" id="ARBA00023128"/>
    </source>
</evidence>
<feature type="domain" description="RNase III" evidence="10">
    <location>
        <begin position="50"/>
        <end position="169"/>
    </location>
</feature>
<dbReference type="InterPro" id="IPR044444">
    <property type="entry name" value="Ribosomal_mL44_DSRM_metazoa"/>
</dbReference>
<dbReference type="SUPFAM" id="SSF69065">
    <property type="entry name" value="RNase III domain-like"/>
    <property type="match status" value="1"/>
</dbReference>
<evidence type="ECO:0000256" key="8">
    <source>
        <dbReference type="PROSITE-ProRule" id="PRU00266"/>
    </source>
</evidence>
<dbReference type="GO" id="GO:0005739">
    <property type="term" value="C:mitochondrion"/>
    <property type="evidence" value="ECO:0007669"/>
    <property type="project" value="TreeGrafter"/>
</dbReference>
<dbReference type="InterPro" id="IPR000999">
    <property type="entry name" value="RNase_III_dom"/>
</dbReference>
<gene>
    <name evidence="11" type="primary">mrpl3</name>
    <name evidence="11" type="ORF">A0J61_05479</name>
</gene>
<dbReference type="GO" id="GO:0006396">
    <property type="term" value="P:RNA processing"/>
    <property type="evidence" value="ECO:0007669"/>
    <property type="project" value="InterPro"/>
</dbReference>
<dbReference type="InterPro" id="IPR044443">
    <property type="entry name" value="Ribosomal_mL44_DSRM_fung"/>
</dbReference>
<organism evidence="11 12">
    <name type="scientific">Choanephora cucurbitarum</name>
    <dbReference type="NCBI Taxonomy" id="101091"/>
    <lineage>
        <taxon>Eukaryota</taxon>
        <taxon>Fungi</taxon>
        <taxon>Fungi incertae sedis</taxon>
        <taxon>Mucoromycota</taxon>
        <taxon>Mucoromycotina</taxon>
        <taxon>Mucoromycetes</taxon>
        <taxon>Mucorales</taxon>
        <taxon>Mucorineae</taxon>
        <taxon>Choanephoraceae</taxon>
        <taxon>Choanephoroideae</taxon>
        <taxon>Choanephora</taxon>
    </lineage>
</organism>
<keyword evidence="5" id="KW-0687">Ribonucleoprotein</keyword>
<dbReference type="STRING" id="101091.A0A1C7NBL1"/>
<dbReference type="Pfam" id="PF14622">
    <property type="entry name" value="Ribonucleas_3_3"/>
    <property type="match status" value="1"/>
</dbReference>
<dbReference type="Proteomes" id="UP000093000">
    <property type="component" value="Unassembled WGS sequence"/>
</dbReference>
<evidence type="ECO:0000259" key="9">
    <source>
        <dbReference type="PROSITE" id="PS50137"/>
    </source>
</evidence>
<comment type="caution">
    <text evidence="11">The sequence shown here is derived from an EMBL/GenBank/DDBJ whole genome shotgun (WGS) entry which is preliminary data.</text>
</comment>
<dbReference type="PANTHER" id="PTHR11207:SF32">
    <property type="entry name" value="LARGE RIBOSOMAL SUBUNIT PROTEIN ML44"/>
    <property type="match status" value="1"/>
</dbReference>
<dbReference type="CDD" id="cd00593">
    <property type="entry name" value="RIBOc"/>
    <property type="match status" value="1"/>
</dbReference>
<evidence type="ECO:0000313" key="11">
    <source>
        <dbReference type="EMBL" id="OBZ86473.1"/>
    </source>
</evidence>
<dbReference type="GO" id="GO:0003735">
    <property type="term" value="F:structural constituent of ribosome"/>
    <property type="evidence" value="ECO:0007669"/>
    <property type="project" value="TreeGrafter"/>
</dbReference>
<evidence type="ECO:0000256" key="5">
    <source>
        <dbReference type="ARBA" id="ARBA00023274"/>
    </source>
</evidence>
<evidence type="ECO:0000313" key="12">
    <source>
        <dbReference type="Proteomes" id="UP000093000"/>
    </source>
</evidence>
<reference evidence="11 12" key="1">
    <citation type="submission" date="2016-03" db="EMBL/GenBank/DDBJ databases">
        <title>Choanephora cucurbitarum.</title>
        <authorList>
            <person name="Min B."/>
            <person name="Park H."/>
            <person name="Park J.-H."/>
            <person name="Shin H.-D."/>
            <person name="Choi I.-G."/>
        </authorList>
    </citation>
    <scope>NUCLEOTIDE SEQUENCE [LARGE SCALE GENOMIC DNA]</scope>
    <source>
        <strain evidence="11 12">KUS-F28377</strain>
    </source>
</reference>
<evidence type="ECO:0000256" key="6">
    <source>
        <dbReference type="ARBA" id="ARBA00024034"/>
    </source>
</evidence>
<dbReference type="InterPro" id="IPR036389">
    <property type="entry name" value="RNase_III_sf"/>
</dbReference>